<evidence type="ECO:0000313" key="3">
    <source>
        <dbReference type="Proteomes" id="UP000252405"/>
    </source>
</evidence>
<dbReference type="RefSeq" id="WP_114480535.1">
    <property type="nucleotide sequence ID" value="NZ_QPII01000019.1"/>
</dbReference>
<sequence length="126" mass="13743">MPSIAFIPKRLNEPPVVFRGMTGKEVVMMTVAGFASGLPLGIVSAWVLGAIAMVPTVCFLFAGAALWFGGTVMRRLRRGRSTIWFYRHVQWKLACAGLPMGEGGSLITHSTAYRIGRDSYRHGGRS</sequence>
<feature type="transmembrane region" description="Helical" evidence="1">
    <location>
        <begin position="53"/>
        <end position="73"/>
    </location>
</feature>
<keyword evidence="1" id="KW-0812">Transmembrane</keyword>
<dbReference type="InterPro" id="IPR021877">
    <property type="entry name" value="DUF3487"/>
</dbReference>
<keyword evidence="1" id="KW-1133">Transmembrane helix</keyword>
<keyword evidence="1" id="KW-0472">Membrane</keyword>
<organism evidence="2 3">
    <name type="scientific">Billgrantia montanilacus</name>
    <dbReference type="NCBI Taxonomy" id="2282305"/>
    <lineage>
        <taxon>Bacteria</taxon>
        <taxon>Pseudomonadati</taxon>
        <taxon>Pseudomonadota</taxon>
        <taxon>Gammaproteobacteria</taxon>
        <taxon>Oceanospirillales</taxon>
        <taxon>Halomonadaceae</taxon>
        <taxon>Billgrantia</taxon>
    </lineage>
</organism>
<name>A0A368TQM9_9GAMM</name>
<evidence type="ECO:0000256" key="1">
    <source>
        <dbReference type="SAM" id="Phobius"/>
    </source>
</evidence>
<comment type="caution">
    <text evidence="2">The sequence shown here is derived from an EMBL/GenBank/DDBJ whole genome shotgun (WGS) entry which is preliminary data.</text>
</comment>
<protein>
    <submittedName>
        <fullName evidence="2">TIGR03750 family conjugal transfer protein</fullName>
    </submittedName>
</protein>
<dbReference type="EMBL" id="QPII01000019">
    <property type="protein sequence ID" value="RCV86910.1"/>
    <property type="molecule type" value="Genomic_DNA"/>
</dbReference>
<keyword evidence="3" id="KW-1185">Reference proteome</keyword>
<dbReference type="Proteomes" id="UP000252405">
    <property type="component" value="Unassembled WGS sequence"/>
</dbReference>
<reference evidence="2 3" key="1">
    <citation type="submission" date="2018-07" db="EMBL/GenBank/DDBJ databases">
        <title>Halomonas montanilacus sp. nov., isolated from Lake Pengyan on Tibetan Plateau.</title>
        <authorList>
            <person name="Lu H."/>
            <person name="Xing P."/>
            <person name="Wu Q."/>
        </authorList>
    </citation>
    <scope>NUCLEOTIDE SEQUENCE [LARGE SCALE GENOMIC DNA]</scope>
    <source>
        <strain evidence="2 3">PYC7W</strain>
    </source>
</reference>
<dbReference type="Pfam" id="PF11990">
    <property type="entry name" value="DUF3487"/>
    <property type="match status" value="1"/>
</dbReference>
<proteinExistence type="predicted"/>
<evidence type="ECO:0000313" key="2">
    <source>
        <dbReference type="EMBL" id="RCV86910.1"/>
    </source>
</evidence>
<dbReference type="OrthoDB" id="8907898at2"/>
<dbReference type="AlphaFoldDB" id="A0A368TQM9"/>
<feature type="transmembrane region" description="Helical" evidence="1">
    <location>
        <begin position="26"/>
        <end position="47"/>
    </location>
</feature>
<accession>A0A368TQM9</accession>
<gene>
    <name evidence="2" type="ORF">DU505_18950</name>
</gene>
<dbReference type="NCBIfam" id="TIGR03750">
    <property type="entry name" value="conj_TIGR03750"/>
    <property type="match status" value="1"/>
</dbReference>